<dbReference type="Gene3D" id="2.170.150.20">
    <property type="entry name" value="Peptide methionine sulfoxide reductase"/>
    <property type="match status" value="1"/>
</dbReference>
<keyword evidence="2 5" id="KW-0560">Oxidoreductase</keyword>
<reference evidence="5 6" key="1">
    <citation type="submission" date="2015-04" db="EMBL/GenBank/DDBJ databases">
        <title>Draft genome sequence of bacteremic isolate Catabacter hongkongensis type strain HKU16T.</title>
        <authorList>
            <person name="Lau S.K."/>
            <person name="Teng J.L."/>
            <person name="Huang Y."/>
            <person name="Curreem S.O."/>
            <person name="Tsui S.K."/>
            <person name="Woo P.C."/>
        </authorList>
    </citation>
    <scope>NUCLEOTIDE SEQUENCE [LARGE SCALE GENOMIC DNA]</scope>
    <source>
        <strain evidence="5 6">HKU16</strain>
    </source>
</reference>
<sequence>MDASKYTKPSDEEIKKMPMPEQCNVTHKAATETAFSGEYFDNHRVGLYVDIVTGAPLYSLMDEYAYGCDWPSFTGPIDPDV</sequence>
<dbReference type="GO" id="GO:0030091">
    <property type="term" value="P:protein repair"/>
    <property type="evidence" value="ECO:0007669"/>
    <property type="project" value="InterPro"/>
</dbReference>
<evidence type="ECO:0000256" key="3">
    <source>
        <dbReference type="ARBA" id="ARBA00048488"/>
    </source>
</evidence>
<dbReference type="Pfam" id="PF01641">
    <property type="entry name" value="SelR"/>
    <property type="match status" value="1"/>
</dbReference>
<dbReference type="EMBL" id="LAYJ01000112">
    <property type="protein sequence ID" value="KKI50044.1"/>
    <property type="molecule type" value="Genomic_DNA"/>
</dbReference>
<evidence type="ECO:0000313" key="6">
    <source>
        <dbReference type="Proteomes" id="UP000034076"/>
    </source>
</evidence>
<protein>
    <recommendedName>
        <fullName evidence="1">peptide-methionine (R)-S-oxide reductase</fullName>
        <ecNumber evidence="1">1.8.4.12</ecNumber>
    </recommendedName>
</protein>
<feature type="domain" description="MsrB" evidence="4">
    <location>
        <begin position="11"/>
        <end position="81"/>
    </location>
</feature>
<comment type="catalytic activity">
    <reaction evidence="3">
        <text>L-methionyl-[protein] + [thioredoxin]-disulfide + H2O = L-methionyl-(R)-S-oxide-[protein] + [thioredoxin]-dithiol</text>
        <dbReference type="Rhea" id="RHEA:24164"/>
        <dbReference type="Rhea" id="RHEA-COMP:10698"/>
        <dbReference type="Rhea" id="RHEA-COMP:10700"/>
        <dbReference type="Rhea" id="RHEA-COMP:12313"/>
        <dbReference type="Rhea" id="RHEA-COMP:12314"/>
        <dbReference type="ChEBI" id="CHEBI:15377"/>
        <dbReference type="ChEBI" id="CHEBI:16044"/>
        <dbReference type="ChEBI" id="CHEBI:29950"/>
        <dbReference type="ChEBI" id="CHEBI:45764"/>
        <dbReference type="ChEBI" id="CHEBI:50058"/>
        <dbReference type="EC" id="1.8.4.12"/>
    </reaction>
</comment>
<dbReference type="InterPro" id="IPR002579">
    <property type="entry name" value="Met_Sox_Rdtase_MsrB_dom"/>
</dbReference>
<organism evidence="5 6">
    <name type="scientific">Christensenella hongkongensis</name>
    <dbReference type="NCBI Taxonomy" id="270498"/>
    <lineage>
        <taxon>Bacteria</taxon>
        <taxon>Bacillati</taxon>
        <taxon>Bacillota</taxon>
        <taxon>Clostridia</taxon>
        <taxon>Christensenellales</taxon>
        <taxon>Christensenellaceae</taxon>
        <taxon>Christensenella</taxon>
    </lineage>
</organism>
<evidence type="ECO:0000256" key="2">
    <source>
        <dbReference type="ARBA" id="ARBA00023002"/>
    </source>
</evidence>
<proteinExistence type="predicted"/>
<accession>A0A0M2NC46</accession>
<evidence type="ECO:0000313" key="5">
    <source>
        <dbReference type="EMBL" id="KKI50044.1"/>
    </source>
</evidence>
<dbReference type="AlphaFoldDB" id="A0A0M2NC46"/>
<dbReference type="STRING" id="270498.CHK_2107"/>
<dbReference type="InterPro" id="IPR011057">
    <property type="entry name" value="Mss4-like_sf"/>
</dbReference>
<dbReference type="PANTHER" id="PTHR10173">
    <property type="entry name" value="METHIONINE SULFOXIDE REDUCTASE"/>
    <property type="match status" value="1"/>
</dbReference>
<dbReference type="PANTHER" id="PTHR10173:SF52">
    <property type="entry name" value="METHIONINE-R-SULFOXIDE REDUCTASE B1"/>
    <property type="match status" value="1"/>
</dbReference>
<dbReference type="GO" id="GO:0006979">
    <property type="term" value="P:response to oxidative stress"/>
    <property type="evidence" value="ECO:0007669"/>
    <property type="project" value="InterPro"/>
</dbReference>
<name>A0A0M2NC46_9FIRM</name>
<keyword evidence="6" id="KW-1185">Reference proteome</keyword>
<dbReference type="PROSITE" id="PS51790">
    <property type="entry name" value="MSRB"/>
    <property type="match status" value="1"/>
</dbReference>
<comment type="caution">
    <text evidence="5">The sequence shown here is derived from an EMBL/GenBank/DDBJ whole genome shotgun (WGS) entry which is preliminary data.</text>
</comment>
<dbReference type="EC" id="1.8.4.12" evidence="1"/>
<dbReference type="Proteomes" id="UP000034076">
    <property type="component" value="Unassembled WGS sequence"/>
</dbReference>
<dbReference type="SUPFAM" id="SSF51316">
    <property type="entry name" value="Mss4-like"/>
    <property type="match status" value="1"/>
</dbReference>
<dbReference type="GO" id="GO:0033743">
    <property type="term" value="F:peptide-methionine (R)-S-oxide reductase activity"/>
    <property type="evidence" value="ECO:0007669"/>
    <property type="project" value="UniProtKB-EC"/>
</dbReference>
<evidence type="ECO:0000256" key="1">
    <source>
        <dbReference type="ARBA" id="ARBA00012499"/>
    </source>
</evidence>
<dbReference type="GO" id="GO:0005737">
    <property type="term" value="C:cytoplasm"/>
    <property type="evidence" value="ECO:0007669"/>
    <property type="project" value="TreeGrafter"/>
</dbReference>
<gene>
    <name evidence="5" type="ORF">CHK_2107</name>
</gene>
<dbReference type="InterPro" id="IPR028427">
    <property type="entry name" value="Met_Sox_Rdtase_MsrB"/>
</dbReference>
<evidence type="ECO:0000259" key="4">
    <source>
        <dbReference type="PROSITE" id="PS51790"/>
    </source>
</evidence>